<evidence type="ECO:0000256" key="9">
    <source>
        <dbReference type="SAM" id="SignalP"/>
    </source>
</evidence>
<dbReference type="InterPro" id="IPR003609">
    <property type="entry name" value="Pan_app"/>
</dbReference>
<evidence type="ECO:0000256" key="7">
    <source>
        <dbReference type="ARBA" id="ARBA00048679"/>
    </source>
</evidence>
<sequence>MEAHPFFTFLHAALISLSFFLEFSFASDTMTLNQSIGDGETLVSSGHNFELGFFSPGHSDNRYLGIWYKIAPDTVVWVANNDNPITDSHGVLTFSKNGSLVLLNQTRSVIWSSNSSKVAENPVVRLLDSGNLLLVDSTRKSTESYVWQSFDHLSNTLLPGVKLGWNLDTGLDQYLTSWKSINDPSTGDFTYKIKNDGLPQYVISMAAITKFRVVSWNGLRLNGVPWLSIPFVTPILAFHENKLFTYYERYNNSVSIRVVLNQSGLLQIYVLGERSTEWALVYSVPRDPCDYYGQCGANGICKIYKSPICECLKGFTPKSLQEWAILDWSGGCTRRTPLDCRSGQGFAKVVRVKLPDLLDFRLNKSMTAEECNAECSKNCFCTAYAISDVNGSGCLMWFGDLIDVRELSEKDNGEDIYIRLAASELGNVREVIVEVEFVEFGVVRLFERAQTQAVKNVWVARASQTRDEITRTKVVAAASQTRVGVTRAQAVPAVSRTQVQT</sequence>
<dbReference type="CDD" id="cd01098">
    <property type="entry name" value="PAN_AP_plant"/>
    <property type="match status" value="1"/>
</dbReference>
<dbReference type="PROSITE" id="PS50927">
    <property type="entry name" value="BULB_LECTIN"/>
    <property type="match status" value="1"/>
</dbReference>
<dbReference type="PROSITE" id="PS50026">
    <property type="entry name" value="EGF_3"/>
    <property type="match status" value="1"/>
</dbReference>
<evidence type="ECO:0000256" key="6">
    <source>
        <dbReference type="ARBA" id="ARBA00047899"/>
    </source>
</evidence>
<dbReference type="GO" id="GO:0048544">
    <property type="term" value="P:recognition of pollen"/>
    <property type="evidence" value="ECO:0007669"/>
    <property type="project" value="InterPro"/>
</dbReference>
<keyword evidence="4" id="KW-1015">Disulfide bond</keyword>
<dbReference type="EC" id="2.7.11.1" evidence="2"/>
<dbReference type="InterPro" id="IPR036426">
    <property type="entry name" value="Bulb-type_lectin_dom_sf"/>
</dbReference>
<dbReference type="Gene3D" id="2.90.10.10">
    <property type="entry name" value="Bulb-type lectin domain"/>
    <property type="match status" value="1"/>
</dbReference>
<comment type="catalytic activity">
    <reaction evidence="7">
        <text>L-seryl-[protein] + ATP = O-phospho-L-seryl-[protein] + ADP + H(+)</text>
        <dbReference type="Rhea" id="RHEA:17989"/>
        <dbReference type="Rhea" id="RHEA-COMP:9863"/>
        <dbReference type="Rhea" id="RHEA-COMP:11604"/>
        <dbReference type="ChEBI" id="CHEBI:15378"/>
        <dbReference type="ChEBI" id="CHEBI:29999"/>
        <dbReference type="ChEBI" id="CHEBI:30616"/>
        <dbReference type="ChEBI" id="CHEBI:83421"/>
        <dbReference type="ChEBI" id="CHEBI:456216"/>
        <dbReference type="EC" id="2.7.11.1"/>
    </reaction>
</comment>
<reference evidence="13 14" key="1">
    <citation type="submission" date="2019-09" db="EMBL/GenBank/DDBJ databases">
        <title>A chromosome-level genome assembly of the Chinese tupelo Nyssa sinensis.</title>
        <authorList>
            <person name="Yang X."/>
            <person name="Kang M."/>
            <person name="Yang Y."/>
            <person name="Xiong H."/>
            <person name="Wang M."/>
            <person name="Zhang Z."/>
            <person name="Wang Z."/>
            <person name="Wu H."/>
            <person name="Ma T."/>
            <person name="Liu J."/>
            <person name="Xi Z."/>
        </authorList>
    </citation>
    <scope>NUCLEOTIDE SEQUENCE [LARGE SCALE GENOMIC DNA]</scope>
    <source>
        <strain evidence="13">J267</strain>
        <tissue evidence="13">Leaf</tissue>
    </source>
</reference>
<organism evidence="13 14">
    <name type="scientific">Nyssa sinensis</name>
    <dbReference type="NCBI Taxonomy" id="561372"/>
    <lineage>
        <taxon>Eukaryota</taxon>
        <taxon>Viridiplantae</taxon>
        <taxon>Streptophyta</taxon>
        <taxon>Embryophyta</taxon>
        <taxon>Tracheophyta</taxon>
        <taxon>Spermatophyta</taxon>
        <taxon>Magnoliopsida</taxon>
        <taxon>eudicotyledons</taxon>
        <taxon>Gunneridae</taxon>
        <taxon>Pentapetalae</taxon>
        <taxon>asterids</taxon>
        <taxon>Cornales</taxon>
        <taxon>Nyssaceae</taxon>
        <taxon>Nyssa</taxon>
    </lineage>
</organism>
<feature type="signal peptide" evidence="9">
    <location>
        <begin position="1"/>
        <end position="26"/>
    </location>
</feature>
<evidence type="ECO:0000313" key="13">
    <source>
        <dbReference type="EMBL" id="KAA8523810.1"/>
    </source>
</evidence>
<dbReference type="SUPFAM" id="SSF51110">
    <property type="entry name" value="alpha-D-mannose-specific plant lectins"/>
    <property type="match status" value="1"/>
</dbReference>
<evidence type="ECO:0000259" key="10">
    <source>
        <dbReference type="PROSITE" id="PS50026"/>
    </source>
</evidence>
<dbReference type="Proteomes" id="UP000325577">
    <property type="component" value="Linkage Group LG4"/>
</dbReference>
<keyword evidence="14" id="KW-1185">Reference proteome</keyword>
<evidence type="ECO:0000256" key="4">
    <source>
        <dbReference type="ARBA" id="ARBA00023157"/>
    </source>
</evidence>
<dbReference type="FunFam" id="2.90.10.10:FF:000004">
    <property type="entry name" value="G-type lectin S-receptor-like serine/threonine-protein kinase"/>
    <property type="match status" value="1"/>
</dbReference>
<protein>
    <recommendedName>
        <fullName evidence="2">non-specific serine/threonine protein kinase</fullName>
        <ecNumber evidence="2">2.7.11.1</ecNumber>
    </recommendedName>
</protein>
<proteinExistence type="predicted"/>
<dbReference type="SMART" id="SM00108">
    <property type="entry name" value="B_lectin"/>
    <property type="match status" value="1"/>
</dbReference>
<comment type="function">
    <text evidence="1">Involved in sporophytic self-incompatibility system (the inability of flowering plants to achieve self-fertilization).</text>
</comment>
<feature type="domain" description="Apple" evidence="12">
    <location>
        <begin position="340"/>
        <end position="421"/>
    </location>
</feature>
<dbReference type="OrthoDB" id="1910371at2759"/>
<dbReference type="InterPro" id="IPR035446">
    <property type="entry name" value="SLSG/EP1"/>
</dbReference>
<evidence type="ECO:0000259" key="11">
    <source>
        <dbReference type="PROSITE" id="PS50927"/>
    </source>
</evidence>
<keyword evidence="8" id="KW-0245">EGF-like domain</keyword>
<accession>A0A5J4ZZZ9</accession>
<keyword evidence="3 9" id="KW-0732">Signal</keyword>
<feature type="chain" id="PRO_5023881611" description="non-specific serine/threonine protein kinase" evidence="9">
    <location>
        <begin position="27"/>
        <end position="501"/>
    </location>
</feature>
<dbReference type="InterPro" id="IPR000858">
    <property type="entry name" value="S_locus_glycoprot_dom"/>
</dbReference>
<dbReference type="Pfam" id="PF01453">
    <property type="entry name" value="B_lectin"/>
    <property type="match status" value="1"/>
</dbReference>
<evidence type="ECO:0000259" key="12">
    <source>
        <dbReference type="PROSITE" id="PS50948"/>
    </source>
</evidence>
<name>A0A5J4ZZZ9_9ASTE</name>
<dbReference type="InterPro" id="IPR001480">
    <property type="entry name" value="Bulb-type_lectin_dom"/>
</dbReference>
<dbReference type="Pfam" id="PF00954">
    <property type="entry name" value="S_locus_glycop"/>
    <property type="match status" value="1"/>
</dbReference>
<dbReference type="SMART" id="SM00473">
    <property type="entry name" value="PAN_AP"/>
    <property type="match status" value="1"/>
</dbReference>
<dbReference type="Pfam" id="PF08276">
    <property type="entry name" value="PAN_2"/>
    <property type="match status" value="1"/>
</dbReference>
<evidence type="ECO:0000256" key="3">
    <source>
        <dbReference type="ARBA" id="ARBA00022729"/>
    </source>
</evidence>
<comment type="catalytic activity">
    <reaction evidence="6">
        <text>L-threonyl-[protein] + ATP = O-phospho-L-threonyl-[protein] + ADP + H(+)</text>
        <dbReference type="Rhea" id="RHEA:46608"/>
        <dbReference type="Rhea" id="RHEA-COMP:11060"/>
        <dbReference type="Rhea" id="RHEA-COMP:11605"/>
        <dbReference type="ChEBI" id="CHEBI:15378"/>
        <dbReference type="ChEBI" id="CHEBI:30013"/>
        <dbReference type="ChEBI" id="CHEBI:30616"/>
        <dbReference type="ChEBI" id="CHEBI:61977"/>
        <dbReference type="ChEBI" id="CHEBI:456216"/>
        <dbReference type="EC" id="2.7.11.1"/>
    </reaction>
</comment>
<keyword evidence="5" id="KW-0325">Glycoprotein</keyword>
<dbReference type="PROSITE" id="PS50948">
    <property type="entry name" value="PAN"/>
    <property type="match status" value="1"/>
</dbReference>
<feature type="domain" description="EGF-like" evidence="10">
    <location>
        <begin position="285"/>
        <end position="321"/>
    </location>
</feature>
<gene>
    <name evidence="13" type="ORF">F0562_010233</name>
</gene>
<dbReference type="PANTHER" id="PTHR32444">
    <property type="entry name" value="BULB-TYPE LECTIN DOMAIN-CONTAINING PROTEIN"/>
    <property type="match status" value="1"/>
</dbReference>
<dbReference type="CDD" id="cd00028">
    <property type="entry name" value="B_lectin"/>
    <property type="match status" value="1"/>
</dbReference>
<dbReference type="GO" id="GO:0004674">
    <property type="term" value="F:protein serine/threonine kinase activity"/>
    <property type="evidence" value="ECO:0007669"/>
    <property type="project" value="UniProtKB-EC"/>
</dbReference>
<dbReference type="AlphaFoldDB" id="A0A5J4ZZZ9"/>
<comment type="caution">
    <text evidence="8">Lacks conserved residue(s) required for the propagation of feature annotation.</text>
</comment>
<dbReference type="PANTHER" id="PTHR32444:SF118">
    <property type="entry name" value="OS09G0551150 PROTEIN"/>
    <property type="match status" value="1"/>
</dbReference>
<dbReference type="InterPro" id="IPR000742">
    <property type="entry name" value="EGF"/>
</dbReference>
<dbReference type="EMBL" id="CM018047">
    <property type="protein sequence ID" value="KAA8523810.1"/>
    <property type="molecule type" value="Genomic_DNA"/>
</dbReference>
<evidence type="ECO:0000256" key="1">
    <source>
        <dbReference type="ARBA" id="ARBA00003061"/>
    </source>
</evidence>
<evidence type="ECO:0000313" key="14">
    <source>
        <dbReference type="Proteomes" id="UP000325577"/>
    </source>
</evidence>
<evidence type="ECO:0000256" key="8">
    <source>
        <dbReference type="PROSITE-ProRule" id="PRU00076"/>
    </source>
</evidence>
<evidence type="ECO:0000256" key="2">
    <source>
        <dbReference type="ARBA" id="ARBA00012513"/>
    </source>
</evidence>
<evidence type="ECO:0000256" key="5">
    <source>
        <dbReference type="ARBA" id="ARBA00023180"/>
    </source>
</evidence>
<feature type="domain" description="Bulb-type lectin" evidence="11">
    <location>
        <begin position="27"/>
        <end position="147"/>
    </location>
</feature>
<dbReference type="PIRSF" id="PIRSF002686">
    <property type="entry name" value="SLG"/>
    <property type="match status" value="1"/>
</dbReference>